<feature type="compositionally biased region" description="Low complexity" evidence="1">
    <location>
        <begin position="57"/>
        <end position="85"/>
    </location>
</feature>
<name>A0A183Q4Q2_9TREM</name>
<dbReference type="Proteomes" id="UP000269396">
    <property type="component" value="Unassembled WGS sequence"/>
</dbReference>
<feature type="region of interest" description="Disordered" evidence="1">
    <location>
        <begin position="54"/>
        <end position="92"/>
    </location>
</feature>
<organism evidence="2 3">
    <name type="scientific">Schistosoma mattheei</name>
    <dbReference type="NCBI Taxonomy" id="31246"/>
    <lineage>
        <taxon>Eukaryota</taxon>
        <taxon>Metazoa</taxon>
        <taxon>Spiralia</taxon>
        <taxon>Lophotrochozoa</taxon>
        <taxon>Platyhelminthes</taxon>
        <taxon>Trematoda</taxon>
        <taxon>Digenea</taxon>
        <taxon>Strigeidida</taxon>
        <taxon>Schistosomatoidea</taxon>
        <taxon>Schistosomatidae</taxon>
        <taxon>Schistosoma</taxon>
    </lineage>
</organism>
<evidence type="ECO:0000256" key="1">
    <source>
        <dbReference type="SAM" id="MobiDB-lite"/>
    </source>
</evidence>
<dbReference type="AlphaFoldDB" id="A0A183Q4Q2"/>
<accession>A0A183Q4Q2</accession>
<gene>
    <name evidence="2" type="ORF">SMTD_LOCUS21588</name>
</gene>
<sequence length="92" mass="9797">MVAGEQRLVHTPFVPSGYWSPCAPLVWNPYTSLLPDLSENLTIPILGEILSSNQCPSSTSSSLTSAPKTTTTTTSFSLTSSSSSSYPDDQLL</sequence>
<dbReference type="EMBL" id="UZAL01047786">
    <property type="protein sequence ID" value="VDP85217.1"/>
    <property type="molecule type" value="Genomic_DNA"/>
</dbReference>
<protein>
    <submittedName>
        <fullName evidence="2">Uncharacterized protein</fullName>
    </submittedName>
</protein>
<keyword evidence="3" id="KW-1185">Reference proteome</keyword>
<proteinExistence type="predicted"/>
<evidence type="ECO:0000313" key="3">
    <source>
        <dbReference type="Proteomes" id="UP000269396"/>
    </source>
</evidence>
<evidence type="ECO:0000313" key="2">
    <source>
        <dbReference type="EMBL" id="VDP85217.1"/>
    </source>
</evidence>
<reference evidence="2 3" key="1">
    <citation type="submission" date="2018-11" db="EMBL/GenBank/DDBJ databases">
        <authorList>
            <consortium name="Pathogen Informatics"/>
        </authorList>
    </citation>
    <scope>NUCLEOTIDE SEQUENCE [LARGE SCALE GENOMIC DNA]</scope>
    <source>
        <strain>Denwood</strain>
        <strain evidence="3">Zambia</strain>
    </source>
</reference>